<dbReference type="EMBL" id="BPVZ01000020">
    <property type="protein sequence ID" value="GKV03048.1"/>
    <property type="molecule type" value="Genomic_DNA"/>
</dbReference>
<evidence type="ECO:0000313" key="1">
    <source>
        <dbReference type="EMBL" id="GKV03048.1"/>
    </source>
</evidence>
<comment type="caution">
    <text evidence="1">The sequence shown here is derived from an EMBL/GenBank/DDBJ whole genome shotgun (WGS) entry which is preliminary data.</text>
</comment>
<keyword evidence="2" id="KW-1185">Reference proteome</keyword>
<sequence length="52" mass="5505">MVPPPRLASAMVPPPPPSSLWIATSKILAKLDESGGVIDEINWRGMGIPHSS</sequence>
<organism evidence="1 2">
    <name type="scientific">Rubroshorea leprosula</name>
    <dbReference type="NCBI Taxonomy" id="152421"/>
    <lineage>
        <taxon>Eukaryota</taxon>
        <taxon>Viridiplantae</taxon>
        <taxon>Streptophyta</taxon>
        <taxon>Embryophyta</taxon>
        <taxon>Tracheophyta</taxon>
        <taxon>Spermatophyta</taxon>
        <taxon>Magnoliopsida</taxon>
        <taxon>eudicotyledons</taxon>
        <taxon>Gunneridae</taxon>
        <taxon>Pentapetalae</taxon>
        <taxon>rosids</taxon>
        <taxon>malvids</taxon>
        <taxon>Malvales</taxon>
        <taxon>Dipterocarpaceae</taxon>
        <taxon>Rubroshorea</taxon>
    </lineage>
</organism>
<reference evidence="1 2" key="1">
    <citation type="journal article" date="2021" name="Commun. Biol.">
        <title>The genome of Shorea leprosula (Dipterocarpaceae) highlights the ecological relevance of drought in aseasonal tropical rainforests.</title>
        <authorList>
            <person name="Ng K.K.S."/>
            <person name="Kobayashi M.J."/>
            <person name="Fawcett J.A."/>
            <person name="Hatakeyama M."/>
            <person name="Paape T."/>
            <person name="Ng C.H."/>
            <person name="Ang C.C."/>
            <person name="Tnah L.H."/>
            <person name="Lee C.T."/>
            <person name="Nishiyama T."/>
            <person name="Sese J."/>
            <person name="O'Brien M.J."/>
            <person name="Copetti D."/>
            <person name="Mohd Noor M.I."/>
            <person name="Ong R.C."/>
            <person name="Putra M."/>
            <person name="Sireger I.Z."/>
            <person name="Indrioko S."/>
            <person name="Kosugi Y."/>
            <person name="Izuno A."/>
            <person name="Isagi Y."/>
            <person name="Lee S.L."/>
            <person name="Shimizu K.K."/>
        </authorList>
    </citation>
    <scope>NUCLEOTIDE SEQUENCE [LARGE SCALE GENOMIC DNA]</scope>
    <source>
        <strain evidence="1">214</strain>
    </source>
</reference>
<proteinExistence type="predicted"/>
<accession>A0AAV5IV20</accession>
<dbReference type="Proteomes" id="UP001054252">
    <property type="component" value="Unassembled WGS sequence"/>
</dbReference>
<protein>
    <submittedName>
        <fullName evidence="1">Uncharacterized protein</fullName>
    </submittedName>
</protein>
<evidence type="ECO:0000313" key="2">
    <source>
        <dbReference type="Proteomes" id="UP001054252"/>
    </source>
</evidence>
<gene>
    <name evidence="1" type="ORF">SLEP1_g15415</name>
</gene>
<dbReference type="AlphaFoldDB" id="A0AAV5IV20"/>
<name>A0AAV5IV20_9ROSI</name>